<keyword evidence="12" id="KW-0624">Polysaccharide degradation</keyword>
<dbReference type="SUPFAM" id="SSF51445">
    <property type="entry name" value="(Trans)glycosidases"/>
    <property type="match status" value="1"/>
</dbReference>
<dbReference type="PROSITE" id="PS51257">
    <property type="entry name" value="PROKAR_LIPOPROTEIN"/>
    <property type="match status" value="1"/>
</dbReference>
<dbReference type="Gene3D" id="2.60.40.10">
    <property type="entry name" value="Immunoglobulins"/>
    <property type="match status" value="1"/>
</dbReference>
<evidence type="ECO:0000259" key="19">
    <source>
        <dbReference type="SMART" id="SM01217"/>
    </source>
</evidence>
<keyword evidence="8 20" id="KW-0378">Hydrolase</keyword>
<comment type="function">
    <text evidence="13">Beta-glucosidases are one of a number of cellulolytic enzymes involved in the degradation of cellulosic biomass. Catalyzes the last step releasing glucose from the inhibitory cellobiose.</text>
</comment>
<dbReference type="PANTHER" id="PTHR42715:SF12">
    <property type="entry name" value="BETA-GLUCOSIDASE G-RELATED"/>
    <property type="match status" value="1"/>
</dbReference>
<keyword evidence="10" id="KW-0119">Carbohydrate metabolism</keyword>
<dbReference type="Pfam" id="PF00933">
    <property type="entry name" value="Glyco_hydro_3"/>
    <property type="match status" value="1"/>
</dbReference>
<evidence type="ECO:0000256" key="14">
    <source>
        <dbReference type="ARBA" id="ARBA00039579"/>
    </source>
</evidence>
<accession>A0A2V1CZC3</accession>
<dbReference type="GO" id="GO:0009251">
    <property type="term" value="P:glucan catabolic process"/>
    <property type="evidence" value="ECO:0007669"/>
    <property type="project" value="TreeGrafter"/>
</dbReference>
<dbReference type="Gene3D" id="3.20.20.300">
    <property type="entry name" value="Glycoside hydrolase, family 3, N-terminal domain"/>
    <property type="match status" value="1"/>
</dbReference>
<dbReference type="SMART" id="SM01217">
    <property type="entry name" value="Fn3_like"/>
    <property type="match status" value="1"/>
</dbReference>
<gene>
    <name evidence="20" type="ORF">DM02DRAFT_722450</name>
</gene>
<dbReference type="STRING" id="97972.A0A2V1CZC3"/>
<dbReference type="InterPro" id="IPR013783">
    <property type="entry name" value="Ig-like_fold"/>
</dbReference>
<dbReference type="Pfam" id="PF01915">
    <property type="entry name" value="Glyco_hydro_3_C"/>
    <property type="match status" value="1"/>
</dbReference>
<dbReference type="InterPro" id="IPR017853">
    <property type="entry name" value="GH"/>
</dbReference>
<proteinExistence type="inferred from homology"/>
<name>A0A2V1CZC3_9PLEO</name>
<dbReference type="GO" id="GO:0008422">
    <property type="term" value="F:beta-glucosidase activity"/>
    <property type="evidence" value="ECO:0007669"/>
    <property type="project" value="UniProtKB-EC"/>
</dbReference>
<keyword evidence="7 18" id="KW-0732">Signal</keyword>
<evidence type="ECO:0000256" key="5">
    <source>
        <dbReference type="ARBA" id="ARBA00012744"/>
    </source>
</evidence>
<evidence type="ECO:0000256" key="4">
    <source>
        <dbReference type="ARBA" id="ARBA00005336"/>
    </source>
</evidence>
<dbReference type="InterPro" id="IPR026891">
    <property type="entry name" value="Fn3-like"/>
</dbReference>
<evidence type="ECO:0000256" key="6">
    <source>
        <dbReference type="ARBA" id="ARBA00022525"/>
    </source>
</evidence>
<dbReference type="PANTHER" id="PTHR42715">
    <property type="entry name" value="BETA-GLUCOSIDASE"/>
    <property type="match status" value="1"/>
</dbReference>
<keyword evidence="6" id="KW-0964">Secreted</keyword>
<feature type="chain" id="PRO_5016060277" description="Probable beta-glucosidase G" evidence="18">
    <location>
        <begin position="22"/>
        <end position="791"/>
    </location>
</feature>
<sequence length="791" mass="85603">MHVRSLYWLLICLSTLHFVSSCKLITQHDWLTGGKCIAWDEASEKARSFVSQLTISEKIGLVTGSYGPAPFLPCVGTLAPVERLNYTGLCMSDGPNGVNRADGVSVFASGITVAATWDRRLMYEQGLFLGEEFRMKGVHTQSGSMGPHARGGRNWEGFGPDPYLSGLAMNESVTGIEATGVQTSSKHYIGNEQETQRNPSTKDDETVIEAISANIDDRTLHELYLWPFANAVRAGTASVMCAYSRLNQTYSCANSEILTTILKDELAFPGYVVSDWGATHSTVDFAEGGLDMEMPGNVTASGIPCYFGDKLLEAVQANKVSEERLEDMARRVMTPYFRLNQDKDFPMTDPATGPTLLITQLGHGSPVAGMYTEVPAIDVRADHARGIRKLGAASTVLLKNVNGTLPLTSETSFALFGNSLPDPTIGSAFVPPRAEDVPEGYETGTLDIGGGSGSMRHTNLVSPLEAIRTKVKALGGRVQLLLDNNEIAAGRFSTIYPTPQVCLLFLKAYASEGADRPDLNLQWNATMAVESTAALCPNTIVVTHGPGVVLMPWADNENVTAILAAHYPGEEIGNSITDVLWGIVEPSGRLPYSIPKDEADAGPPILALPENTTDPGAWTEDFVEGQMIDYRYFDANQGKEPLYEFGYGLSYTEFDMAPSLNVQLTVGSLDQHVNKSMGIAPGGMADLWTSVAVVTVNVTNSGDRAGSAVPQLYVSLPQDTTPPGTPVKVLRGFNKLYLHKGETKQAMFELLRRDLSYWDVQGKEWVIPRGPITLSSGFSSKDLRTNTIIAI</sequence>
<dbReference type="InterPro" id="IPR002772">
    <property type="entry name" value="Glyco_hydro_3_C"/>
</dbReference>
<evidence type="ECO:0000313" key="21">
    <source>
        <dbReference type="Proteomes" id="UP000244855"/>
    </source>
</evidence>
<feature type="signal peptide" evidence="18">
    <location>
        <begin position="1"/>
        <end position="21"/>
    </location>
</feature>
<keyword evidence="11" id="KW-0326">Glycosidase</keyword>
<dbReference type="PRINTS" id="PR00133">
    <property type="entry name" value="GLHYDRLASE3"/>
</dbReference>
<dbReference type="EMBL" id="KZ805974">
    <property type="protein sequence ID" value="PVH91066.1"/>
    <property type="molecule type" value="Genomic_DNA"/>
</dbReference>
<keyword evidence="21" id="KW-1185">Reference proteome</keyword>
<comment type="pathway">
    <text evidence="3">Glycan metabolism; cellulose degradation.</text>
</comment>
<dbReference type="InterPro" id="IPR036881">
    <property type="entry name" value="Glyco_hydro_3_C_sf"/>
</dbReference>
<organism evidence="20 21">
    <name type="scientific">Periconia macrospinosa</name>
    <dbReference type="NCBI Taxonomy" id="97972"/>
    <lineage>
        <taxon>Eukaryota</taxon>
        <taxon>Fungi</taxon>
        <taxon>Dikarya</taxon>
        <taxon>Ascomycota</taxon>
        <taxon>Pezizomycotina</taxon>
        <taxon>Dothideomycetes</taxon>
        <taxon>Pleosporomycetidae</taxon>
        <taxon>Pleosporales</taxon>
        <taxon>Massarineae</taxon>
        <taxon>Periconiaceae</taxon>
        <taxon>Periconia</taxon>
    </lineage>
</organism>
<dbReference type="FunFam" id="3.20.20.300:FF:000002">
    <property type="entry name" value="Probable beta-glucosidase"/>
    <property type="match status" value="1"/>
</dbReference>
<dbReference type="Gene3D" id="3.40.50.1700">
    <property type="entry name" value="Glycoside hydrolase family 3 C-terminal domain"/>
    <property type="match status" value="1"/>
</dbReference>
<protein>
    <recommendedName>
        <fullName evidence="14">Probable beta-glucosidase G</fullName>
        <ecNumber evidence="5">3.2.1.21</ecNumber>
    </recommendedName>
    <alternativeName>
        <fullName evidence="15">Beta-D-glucoside glucohydrolase G</fullName>
    </alternativeName>
    <alternativeName>
        <fullName evidence="16">Cellobiase G</fullName>
    </alternativeName>
    <alternativeName>
        <fullName evidence="17">Gentiobiase G</fullName>
    </alternativeName>
</protein>
<evidence type="ECO:0000256" key="1">
    <source>
        <dbReference type="ARBA" id="ARBA00000448"/>
    </source>
</evidence>
<dbReference type="InterPro" id="IPR001764">
    <property type="entry name" value="Glyco_hydro_3_N"/>
</dbReference>
<dbReference type="SUPFAM" id="SSF52279">
    <property type="entry name" value="Beta-D-glucan exohydrolase, C-terminal domain"/>
    <property type="match status" value="1"/>
</dbReference>
<evidence type="ECO:0000256" key="13">
    <source>
        <dbReference type="ARBA" id="ARBA00024983"/>
    </source>
</evidence>
<evidence type="ECO:0000256" key="3">
    <source>
        <dbReference type="ARBA" id="ARBA00004987"/>
    </source>
</evidence>
<evidence type="ECO:0000256" key="11">
    <source>
        <dbReference type="ARBA" id="ARBA00023295"/>
    </source>
</evidence>
<feature type="domain" description="Fibronectin type III-like" evidence="19">
    <location>
        <begin position="708"/>
        <end position="780"/>
    </location>
</feature>
<evidence type="ECO:0000256" key="15">
    <source>
        <dbReference type="ARBA" id="ARBA00041276"/>
    </source>
</evidence>
<evidence type="ECO:0000256" key="12">
    <source>
        <dbReference type="ARBA" id="ARBA00023326"/>
    </source>
</evidence>
<dbReference type="Pfam" id="PF14310">
    <property type="entry name" value="Fn3-like"/>
    <property type="match status" value="1"/>
</dbReference>
<evidence type="ECO:0000256" key="16">
    <source>
        <dbReference type="ARBA" id="ARBA00041601"/>
    </source>
</evidence>
<evidence type="ECO:0000256" key="8">
    <source>
        <dbReference type="ARBA" id="ARBA00022801"/>
    </source>
</evidence>
<evidence type="ECO:0000256" key="7">
    <source>
        <dbReference type="ARBA" id="ARBA00022729"/>
    </source>
</evidence>
<dbReference type="InterPro" id="IPR050288">
    <property type="entry name" value="Cellulose_deg_GH3"/>
</dbReference>
<evidence type="ECO:0000256" key="17">
    <source>
        <dbReference type="ARBA" id="ARBA00041808"/>
    </source>
</evidence>
<comment type="catalytic activity">
    <reaction evidence="1">
        <text>Hydrolysis of terminal, non-reducing beta-D-glucosyl residues with release of beta-D-glucose.</text>
        <dbReference type="EC" id="3.2.1.21"/>
    </reaction>
</comment>
<dbReference type="InterPro" id="IPR036962">
    <property type="entry name" value="Glyco_hydro_3_N_sf"/>
</dbReference>
<evidence type="ECO:0000256" key="2">
    <source>
        <dbReference type="ARBA" id="ARBA00004613"/>
    </source>
</evidence>
<evidence type="ECO:0000256" key="10">
    <source>
        <dbReference type="ARBA" id="ARBA00023277"/>
    </source>
</evidence>
<reference evidence="20 21" key="1">
    <citation type="journal article" date="2018" name="Sci. Rep.">
        <title>Comparative genomics provides insights into the lifestyle and reveals functional heterogeneity of dark septate endophytic fungi.</title>
        <authorList>
            <person name="Knapp D.G."/>
            <person name="Nemeth J.B."/>
            <person name="Barry K."/>
            <person name="Hainaut M."/>
            <person name="Henrissat B."/>
            <person name="Johnson J."/>
            <person name="Kuo A."/>
            <person name="Lim J.H.P."/>
            <person name="Lipzen A."/>
            <person name="Nolan M."/>
            <person name="Ohm R.A."/>
            <person name="Tamas L."/>
            <person name="Grigoriev I.V."/>
            <person name="Spatafora J.W."/>
            <person name="Nagy L.G."/>
            <person name="Kovacs G.M."/>
        </authorList>
    </citation>
    <scope>NUCLEOTIDE SEQUENCE [LARGE SCALE GENOMIC DNA]</scope>
    <source>
        <strain evidence="20 21">DSE2036</strain>
    </source>
</reference>
<evidence type="ECO:0000256" key="9">
    <source>
        <dbReference type="ARBA" id="ARBA00023180"/>
    </source>
</evidence>
<dbReference type="GO" id="GO:0005576">
    <property type="term" value="C:extracellular region"/>
    <property type="evidence" value="ECO:0007669"/>
    <property type="project" value="UniProtKB-SubCell"/>
</dbReference>
<dbReference type="OrthoDB" id="416222at2759"/>
<comment type="subcellular location">
    <subcellularLocation>
        <location evidence="2">Secreted</location>
    </subcellularLocation>
</comment>
<evidence type="ECO:0000313" key="20">
    <source>
        <dbReference type="EMBL" id="PVH91066.1"/>
    </source>
</evidence>
<dbReference type="EC" id="3.2.1.21" evidence="5"/>
<dbReference type="Proteomes" id="UP000244855">
    <property type="component" value="Unassembled WGS sequence"/>
</dbReference>
<evidence type="ECO:0000256" key="18">
    <source>
        <dbReference type="SAM" id="SignalP"/>
    </source>
</evidence>
<comment type="similarity">
    <text evidence="4">Belongs to the glycosyl hydrolase 3 family.</text>
</comment>
<dbReference type="AlphaFoldDB" id="A0A2V1CZC3"/>
<keyword evidence="9" id="KW-0325">Glycoprotein</keyword>